<dbReference type="Gramene" id="Kaladp0053s0312.1.v1.1">
    <property type="protein sequence ID" value="Kaladp0053s0312.1.v1.1.CDS.1"/>
    <property type="gene ID" value="Kaladp0053s0312.v1.1"/>
</dbReference>
<accession>A0A7N0U3C8</accession>
<sequence>MAIHLYKTSTPSTRKGAADNQVKSNAQKNLIYRQHHCSKDHNAKSIITSGHRGEVINVYIVK</sequence>
<keyword evidence="3" id="KW-1185">Reference proteome</keyword>
<evidence type="ECO:0000256" key="1">
    <source>
        <dbReference type="SAM" id="MobiDB-lite"/>
    </source>
</evidence>
<name>A0A7N0U3C8_KALFE</name>
<dbReference type="Proteomes" id="UP000594263">
    <property type="component" value="Unplaced"/>
</dbReference>
<feature type="region of interest" description="Disordered" evidence="1">
    <location>
        <begin position="1"/>
        <end position="21"/>
    </location>
</feature>
<reference evidence="2" key="1">
    <citation type="submission" date="2021-01" db="UniProtKB">
        <authorList>
            <consortium name="EnsemblPlants"/>
        </authorList>
    </citation>
    <scope>IDENTIFICATION</scope>
</reference>
<dbReference type="EnsemblPlants" id="Kaladp0053s0312.1.v1.1">
    <property type="protein sequence ID" value="Kaladp0053s0312.1.v1.1.CDS.1"/>
    <property type="gene ID" value="Kaladp0053s0312.v1.1"/>
</dbReference>
<protein>
    <submittedName>
        <fullName evidence="2">Uncharacterized protein</fullName>
    </submittedName>
</protein>
<evidence type="ECO:0000313" key="2">
    <source>
        <dbReference type="EnsemblPlants" id="Kaladp0053s0312.1.v1.1.CDS.1"/>
    </source>
</evidence>
<organism evidence="2 3">
    <name type="scientific">Kalanchoe fedtschenkoi</name>
    <name type="common">Lavender scallops</name>
    <name type="synonym">South American air plant</name>
    <dbReference type="NCBI Taxonomy" id="63787"/>
    <lineage>
        <taxon>Eukaryota</taxon>
        <taxon>Viridiplantae</taxon>
        <taxon>Streptophyta</taxon>
        <taxon>Embryophyta</taxon>
        <taxon>Tracheophyta</taxon>
        <taxon>Spermatophyta</taxon>
        <taxon>Magnoliopsida</taxon>
        <taxon>eudicotyledons</taxon>
        <taxon>Gunneridae</taxon>
        <taxon>Pentapetalae</taxon>
        <taxon>Saxifragales</taxon>
        <taxon>Crassulaceae</taxon>
        <taxon>Kalanchoe</taxon>
    </lineage>
</organism>
<dbReference type="AlphaFoldDB" id="A0A7N0U3C8"/>
<evidence type="ECO:0000313" key="3">
    <source>
        <dbReference type="Proteomes" id="UP000594263"/>
    </source>
</evidence>
<proteinExistence type="predicted"/>